<dbReference type="EMBL" id="ATMH01008566">
    <property type="protein sequence ID" value="EPY21395.1"/>
    <property type="molecule type" value="Genomic_DNA"/>
</dbReference>
<dbReference type="Proteomes" id="UP000015354">
    <property type="component" value="Unassembled WGS sequence"/>
</dbReference>
<dbReference type="EMBL" id="ATMH01000213">
    <property type="protein sequence ID" value="EPY37084.1"/>
    <property type="molecule type" value="Genomic_DNA"/>
</dbReference>
<evidence type="ECO:0000313" key="5">
    <source>
        <dbReference type="EMBL" id="EPY28908.1"/>
    </source>
</evidence>
<dbReference type="EMBL" id="ATMH01004821">
    <property type="protein sequence ID" value="EPY28908.1"/>
    <property type="molecule type" value="Genomic_DNA"/>
</dbReference>
<dbReference type="AlphaFoldDB" id="S9VE62"/>
<feature type="region of interest" description="Disordered" evidence="2">
    <location>
        <begin position="155"/>
        <end position="193"/>
    </location>
</feature>
<sequence length="404" mass="46151">MKPLAAQMRQQQSQSRRSKIEESAAKAQQALGNTNMTSAQARQLQYAMASRAVKRDPTKGLITQAEWDEIVGSHEDSGKGFRYFLGFAVLASLLLLFIGKYDEEYNVEVPQYESGKGFGELSGLANGEDGFSVGSLSAEELKKFYDILGVDEEMKSSDNTTGDAETNRTVSNETSPPAQRRSEDLDKERRRDNYRRRKAAERAYKHHQEEQGQLVACGRSCQSDHMQLELAYNSLVSQVDRELFKVLLDAKDTKSVRSTTPQLLRKKYEDKKKEILETEKDQEDRQMALEELKDAYDIIQDPDARKYYLLYGRKPPPSMRYIDARHGGWGQEMALGTYKARLILMWLDYLHTYLGLWGETVIILCFIGFFCSRLPNSLKQTMRVLDDMEWQEQGAAEGKPKPSE</sequence>
<reference evidence="4" key="2">
    <citation type="submission" date="2013-03" db="EMBL/GenBank/DDBJ databases">
        <authorList>
            <person name="Motta M.C.M."/>
            <person name="Martins A.C.A."/>
            <person name="Preta C.M.C.C."/>
            <person name="Silva R."/>
            <person name="de Souza S.S."/>
            <person name="Klein C.C."/>
            <person name="de Almeida L.G.P."/>
            <person name="Cunha O.L."/>
            <person name="Colabardini A.C."/>
            <person name="Lima B.A."/>
            <person name="Machado C.R."/>
            <person name="Soares C.M.A."/>
            <person name="de Menezes C.B.A."/>
            <person name="Bartolomeu D.C."/>
            <person name="Grisard E.C."/>
            <person name="Fantinatti-Garboggini F."/>
            <person name="Rodrigues-Luiz G.F."/>
            <person name="Wagner G."/>
            <person name="Goldman G.H."/>
            <person name="Fietto J.L.R."/>
            <person name="Ciapina L.P."/>
            <person name="Brocchi M."/>
            <person name="Elias M.C."/>
            <person name="Goldman M.H.S."/>
            <person name="Sagot M.-F."/>
            <person name="Pereira M."/>
            <person name="Stoco P.H."/>
            <person name="Teixeira S.M.R."/>
            <person name="de Mendonca-Neto R.P."/>
            <person name="Maciel T.E.F."/>
            <person name="Mendes T.A.O."/>
            <person name="Urmenyi T.P."/>
            <person name="Teixeira M.M.G."/>
            <person name="de Camargo E.F.P."/>
            <person name="de Sousa W."/>
            <person name="Schenkman S."/>
            <person name="de Vasconcelos A.T.R."/>
        </authorList>
    </citation>
    <scope>NUCLEOTIDE SEQUENCE</scope>
</reference>
<feature type="transmembrane region" description="Helical" evidence="3">
    <location>
        <begin position="354"/>
        <end position="374"/>
    </location>
</feature>
<protein>
    <recommendedName>
        <fullName evidence="8">J domain-containing protein</fullName>
    </recommendedName>
</protein>
<keyword evidence="3" id="KW-0812">Transmembrane</keyword>
<keyword evidence="3" id="KW-1133">Transmembrane helix</keyword>
<evidence type="ECO:0000256" key="2">
    <source>
        <dbReference type="SAM" id="MobiDB-lite"/>
    </source>
</evidence>
<feature type="coiled-coil region" evidence="1">
    <location>
        <begin position="265"/>
        <end position="293"/>
    </location>
</feature>
<name>S9VE62_9TRYP</name>
<evidence type="ECO:0000313" key="4">
    <source>
        <dbReference type="EMBL" id="EPY21395.1"/>
    </source>
</evidence>
<keyword evidence="3" id="KW-0472">Membrane</keyword>
<keyword evidence="1" id="KW-0175">Coiled coil</keyword>
<keyword evidence="7" id="KW-1185">Reference proteome</keyword>
<dbReference type="OrthoDB" id="276202at2759"/>
<evidence type="ECO:0000313" key="6">
    <source>
        <dbReference type="EMBL" id="EPY37084.1"/>
    </source>
</evidence>
<feature type="region of interest" description="Disordered" evidence="2">
    <location>
        <begin position="1"/>
        <end position="34"/>
    </location>
</feature>
<evidence type="ECO:0000256" key="3">
    <source>
        <dbReference type="SAM" id="Phobius"/>
    </source>
</evidence>
<accession>S9VE62</accession>
<proteinExistence type="predicted"/>
<evidence type="ECO:0000313" key="7">
    <source>
        <dbReference type="Proteomes" id="UP000015354"/>
    </source>
</evidence>
<organism evidence="4 7">
    <name type="scientific">Strigomonas culicis</name>
    <dbReference type="NCBI Taxonomy" id="28005"/>
    <lineage>
        <taxon>Eukaryota</taxon>
        <taxon>Discoba</taxon>
        <taxon>Euglenozoa</taxon>
        <taxon>Kinetoplastea</taxon>
        <taxon>Metakinetoplastina</taxon>
        <taxon>Trypanosomatida</taxon>
        <taxon>Trypanosomatidae</taxon>
        <taxon>Strigomonadinae</taxon>
        <taxon>Strigomonas</taxon>
    </lineage>
</organism>
<feature type="compositionally biased region" description="Polar residues" evidence="2">
    <location>
        <begin position="157"/>
        <end position="177"/>
    </location>
</feature>
<comment type="caution">
    <text evidence="4">The sequence shown here is derived from an EMBL/GenBank/DDBJ whole genome shotgun (WGS) entry which is preliminary data.</text>
</comment>
<reference evidence="4 7" key="1">
    <citation type="journal article" date="2013" name="PLoS ONE">
        <title>Predicting the Proteins of Angomonas deanei, Strigomonas culicis and Their Respective Endosymbionts Reveals New Aspects of the Trypanosomatidae Family.</title>
        <authorList>
            <person name="Motta M.C."/>
            <person name="Martins A.C."/>
            <person name="de Souza S.S."/>
            <person name="Catta-Preta C.M."/>
            <person name="Silva R."/>
            <person name="Klein C.C."/>
            <person name="de Almeida L.G."/>
            <person name="de Lima Cunha O."/>
            <person name="Ciapina L.P."/>
            <person name="Brocchi M."/>
            <person name="Colabardini A.C."/>
            <person name="de Araujo Lima B."/>
            <person name="Machado C.R."/>
            <person name="de Almeida Soares C.M."/>
            <person name="Probst C.M."/>
            <person name="de Menezes C.B."/>
            <person name="Thompson C.E."/>
            <person name="Bartholomeu D.C."/>
            <person name="Gradia D.F."/>
            <person name="Pavoni D.P."/>
            <person name="Grisard E.C."/>
            <person name="Fantinatti-Garboggini F."/>
            <person name="Marchini F.K."/>
            <person name="Rodrigues-Luiz G.F."/>
            <person name="Wagner G."/>
            <person name="Goldman G.H."/>
            <person name="Fietto J.L."/>
            <person name="Elias M.C."/>
            <person name="Goldman M.H."/>
            <person name="Sagot M.F."/>
            <person name="Pereira M."/>
            <person name="Stoco P.H."/>
            <person name="de Mendonca-Neto R.P."/>
            <person name="Teixeira S.M."/>
            <person name="Maciel T.E."/>
            <person name="de Oliveira Mendes T.A."/>
            <person name="Urmenyi T.P."/>
            <person name="de Souza W."/>
            <person name="Schenkman S."/>
            <person name="de Vasconcelos A.T."/>
        </authorList>
    </citation>
    <scope>NUCLEOTIDE SEQUENCE [LARGE SCALE GENOMIC DNA]</scope>
</reference>
<evidence type="ECO:0008006" key="8">
    <source>
        <dbReference type="Google" id="ProtNLM"/>
    </source>
</evidence>
<gene>
    <name evidence="6" type="ORF">STCU_00213</name>
    <name evidence="5" type="ORF">STCU_04821</name>
    <name evidence="4" type="ORF">STCU_08566</name>
</gene>
<feature type="compositionally biased region" description="Basic and acidic residues" evidence="2">
    <location>
        <begin position="180"/>
        <end position="191"/>
    </location>
</feature>
<evidence type="ECO:0000256" key="1">
    <source>
        <dbReference type="SAM" id="Coils"/>
    </source>
</evidence>